<dbReference type="Proteomes" id="UP000290921">
    <property type="component" value="Unassembled WGS sequence"/>
</dbReference>
<evidence type="ECO:0000313" key="4">
    <source>
        <dbReference type="Proteomes" id="UP000290921"/>
    </source>
</evidence>
<proteinExistence type="predicted"/>
<evidence type="ECO:0000313" key="2">
    <source>
        <dbReference type="EMBL" id="BDR81498.1"/>
    </source>
</evidence>
<reference evidence="3 4" key="1">
    <citation type="submission" date="2018-06" db="EMBL/GenBank/DDBJ databases">
        <title>Genome conservation of Clostridium tetani.</title>
        <authorList>
            <person name="Bruggemann H."/>
            <person name="Popoff M.R."/>
        </authorList>
    </citation>
    <scope>NUCLEOTIDE SEQUENCE [LARGE SCALE GENOMIC DNA]</scope>
    <source>
        <strain evidence="3 4">2017.061</strain>
    </source>
</reference>
<dbReference type="EMBL" id="QMAP01000002">
    <property type="protein sequence ID" value="RXI49859.1"/>
    <property type="molecule type" value="Genomic_DNA"/>
</dbReference>
<evidence type="ECO:0000313" key="5">
    <source>
        <dbReference type="Proteomes" id="UP001321763"/>
    </source>
</evidence>
<organism evidence="3 4">
    <name type="scientific">Clostridium tetani</name>
    <dbReference type="NCBI Taxonomy" id="1513"/>
    <lineage>
        <taxon>Bacteria</taxon>
        <taxon>Bacillati</taxon>
        <taxon>Bacillota</taxon>
        <taxon>Clostridia</taxon>
        <taxon>Eubacteriales</taxon>
        <taxon>Clostridiaceae</taxon>
        <taxon>Clostridium</taxon>
    </lineage>
</organism>
<dbReference type="EMBL" id="AP026818">
    <property type="protein sequence ID" value="BDR81498.1"/>
    <property type="molecule type" value="Genomic_DNA"/>
</dbReference>
<dbReference type="Proteomes" id="UP001321763">
    <property type="component" value="Chromosome"/>
</dbReference>
<evidence type="ECO:0000259" key="1">
    <source>
        <dbReference type="Pfam" id="PF13786"/>
    </source>
</evidence>
<evidence type="ECO:0000313" key="3">
    <source>
        <dbReference type="EMBL" id="RXI49859.1"/>
    </source>
</evidence>
<dbReference type="AlphaFoldDB" id="A0A4Q0VEQ8"/>
<gene>
    <name evidence="3" type="ORF">DP130_02420</name>
    <name evidence="2" type="ORF">K234311028_17440</name>
</gene>
<reference evidence="2 5" key="2">
    <citation type="submission" date="2022-09" db="EMBL/GenBank/DDBJ databases">
        <title>complete genome sequences of Clostridium tetani str. KHSU-234311-028 isolated from soil.</title>
        <authorList>
            <person name="Sekizuka T."/>
            <person name="Shitada C."/>
            <person name="Takahashi M."/>
            <person name="Kuroda M."/>
        </authorList>
    </citation>
    <scope>NUCLEOTIDE SEQUENCE [LARGE SCALE GENOMIC DNA]</scope>
    <source>
        <strain evidence="2 5">KHSU-234311-028</strain>
    </source>
</reference>
<feature type="domain" description="DUF4179" evidence="1">
    <location>
        <begin position="27"/>
        <end position="108"/>
    </location>
</feature>
<protein>
    <submittedName>
        <fullName evidence="3">DUF4179 domain-containing protein</fullName>
    </submittedName>
</protein>
<name>A0A4Q0VEQ8_CLOTA</name>
<dbReference type="Pfam" id="PF13786">
    <property type="entry name" value="DUF4179"/>
    <property type="match status" value="1"/>
</dbReference>
<dbReference type="InterPro" id="IPR025436">
    <property type="entry name" value="DUF4179"/>
</dbReference>
<sequence>MNTDNIKIPENLMNNVEKKLRKHVKDKKKKIYKRIIAAVLSLAIILPASAYAYDKYYKDIIFEQEIDLARQNNNITKVNKVFKYKNIEFNFKEIIADETGIEIIYDVSDPRYSIATFSLSLRDAEGNSKEREWKVGYTMPQSNPENNEKMVYINTNGDAINYMKNNPVTLNIHKISYDNSNDKIKLTKNNKYEVDWNLKMKVPIQRVETIPINKEYKTDVGTLKLKSLKKGALKSIILYDINLNPSVKDVMMVQPLFSIRLDKEYTSNLDRAIERDFERSYCNFGNSEEFRSIYYENINEIGIRLVGLRVEYSFFEPKKYKVNEDKLPMEFDFNGENFKIISVEDKKDHKQYTVEYQKENRIYNKFEVSFGGGGRFEYEKVTFKDQAHRDKIYKSLSKKVPNLDSIYDPYIPGIHIGIDTGVVEQKANAQDKNRTEFEIEYATRTFLYDTDEVIIKP</sequence>
<dbReference type="RefSeq" id="WP_129029791.1">
    <property type="nucleotide sequence ID" value="NZ_AP026806.1"/>
</dbReference>
<accession>A0A4Q0VEQ8</accession>